<name>A0ABW0J8Q2_9BURK</name>
<proteinExistence type="predicted"/>
<gene>
    <name evidence="2" type="ORF">ACFPTO_11700</name>
</gene>
<dbReference type="Pfam" id="PF06527">
    <property type="entry name" value="TniQ"/>
    <property type="match status" value="1"/>
</dbReference>
<keyword evidence="3" id="KW-1185">Reference proteome</keyword>
<dbReference type="EMBL" id="JBHSMP010000013">
    <property type="protein sequence ID" value="MFC5429458.1"/>
    <property type="molecule type" value="Genomic_DNA"/>
</dbReference>
<comment type="caution">
    <text evidence="2">The sequence shown here is derived from an EMBL/GenBank/DDBJ whole genome shotgun (WGS) entry which is preliminary data.</text>
</comment>
<reference evidence="3" key="1">
    <citation type="journal article" date="2019" name="Int. J. Syst. Evol. Microbiol.">
        <title>The Global Catalogue of Microorganisms (GCM) 10K type strain sequencing project: providing services to taxonomists for standard genome sequencing and annotation.</title>
        <authorList>
            <consortium name="The Broad Institute Genomics Platform"/>
            <consortium name="The Broad Institute Genome Sequencing Center for Infectious Disease"/>
            <person name="Wu L."/>
            <person name="Ma J."/>
        </authorList>
    </citation>
    <scope>NUCLEOTIDE SEQUENCE [LARGE SCALE GENOMIC DNA]</scope>
    <source>
        <strain evidence="3">CCUG 56042</strain>
    </source>
</reference>
<evidence type="ECO:0000259" key="1">
    <source>
        <dbReference type="Pfam" id="PF06527"/>
    </source>
</evidence>
<feature type="domain" description="TniQ" evidence="1">
    <location>
        <begin position="10"/>
        <end position="152"/>
    </location>
</feature>
<dbReference type="InterPro" id="IPR009492">
    <property type="entry name" value="TniQ"/>
</dbReference>
<organism evidence="2 3">
    <name type="scientific">Paraburkholderia denitrificans</name>
    <dbReference type="NCBI Taxonomy" id="694025"/>
    <lineage>
        <taxon>Bacteria</taxon>
        <taxon>Pseudomonadati</taxon>
        <taxon>Pseudomonadota</taxon>
        <taxon>Betaproteobacteria</taxon>
        <taxon>Burkholderiales</taxon>
        <taxon>Burkholderiaceae</taxon>
        <taxon>Paraburkholderia</taxon>
    </lineage>
</organism>
<sequence length="342" mass="39553">MKGLTSSLWPIRYRPQPDELLSSWLVRLAHGHGLKVQTLCNLAFGNRLQVWNRDIDRLAPLWLIDELCLRTDTPFDVAWDTTLRAYEGRLYPTYRASGMLSWILMLNLYHRKRRGFGMQFCPRCLATDLVPYLRKSWRVAFNTVCSLHGNLLADRCPACGESIAIHRISMVRPDALDETSLAYCCSCEFDLRKAPVLSPSVYDAPSSNLLYGLSSALLSGLHDQTVWDLGRFQVMHHICRIMTTRSVRVRLREFAADACGVTDIDLVNGYRNFETRNIEERHHVIQLAAWIMDEPALRLTHAWQAGFIRYSTFLKGFDGTPDWYVRVVKKFSNWRTRPMYDT</sequence>
<protein>
    <submittedName>
        <fullName evidence="2">TniQ family protein</fullName>
    </submittedName>
</protein>
<dbReference type="RefSeq" id="WP_377711515.1">
    <property type="nucleotide sequence ID" value="NZ_JBHSMP010000013.1"/>
</dbReference>
<evidence type="ECO:0000313" key="2">
    <source>
        <dbReference type="EMBL" id="MFC5429458.1"/>
    </source>
</evidence>
<evidence type="ECO:0000313" key="3">
    <source>
        <dbReference type="Proteomes" id="UP001596103"/>
    </source>
</evidence>
<accession>A0ABW0J8Q2</accession>
<dbReference type="Proteomes" id="UP001596103">
    <property type="component" value="Unassembled WGS sequence"/>
</dbReference>